<dbReference type="Gene3D" id="3.30.530.20">
    <property type="match status" value="1"/>
</dbReference>
<dbReference type="InterPro" id="IPR047137">
    <property type="entry name" value="ORF3"/>
</dbReference>
<dbReference type="SUPFAM" id="SSF55961">
    <property type="entry name" value="Bet v1-like"/>
    <property type="match status" value="1"/>
</dbReference>
<evidence type="ECO:0000313" key="6">
    <source>
        <dbReference type="Proteomes" id="UP000237673"/>
    </source>
</evidence>
<keyword evidence="2" id="KW-1277">Toxin-antitoxin system</keyword>
<dbReference type="Proteomes" id="UP000237673">
    <property type="component" value="Chromosome"/>
</dbReference>
<evidence type="ECO:0000256" key="1">
    <source>
        <dbReference type="ARBA" id="ARBA00008918"/>
    </source>
</evidence>
<feature type="region of interest" description="Disordered" evidence="3">
    <location>
        <begin position="182"/>
        <end position="203"/>
    </location>
</feature>
<protein>
    <submittedName>
        <fullName evidence="5">Cyclase</fullName>
    </submittedName>
</protein>
<organism evidence="5 6">
    <name type="scientific">Mixta calida</name>
    <dbReference type="NCBI Taxonomy" id="665913"/>
    <lineage>
        <taxon>Bacteria</taxon>
        <taxon>Pseudomonadati</taxon>
        <taxon>Pseudomonadota</taxon>
        <taxon>Gammaproteobacteria</taxon>
        <taxon>Enterobacterales</taxon>
        <taxon>Erwiniaceae</taxon>
        <taxon>Mixta</taxon>
    </lineage>
</organism>
<dbReference type="InterPro" id="IPR005031">
    <property type="entry name" value="COQ10_START"/>
</dbReference>
<dbReference type="InterPro" id="IPR023393">
    <property type="entry name" value="START-like_dom_sf"/>
</dbReference>
<reference evidence="5 6" key="1">
    <citation type="submission" date="2018-01" db="EMBL/GenBank/DDBJ databases">
        <title>Complete and assembled Genome of Pantoea calida DSM22759T.</title>
        <authorList>
            <person name="Stevens M.J.A."/>
            <person name="Zurfluh K."/>
            <person name="Stephan R."/>
        </authorList>
    </citation>
    <scope>NUCLEOTIDE SEQUENCE [LARGE SCALE GENOMIC DNA]</scope>
    <source>
        <strain evidence="5 6">DSM 22759</strain>
    </source>
</reference>
<name>A0ABN5H9K1_9GAMM</name>
<dbReference type="CDD" id="cd07817">
    <property type="entry name" value="SRPBCC_8"/>
    <property type="match status" value="1"/>
</dbReference>
<sequence length="203" mass="22447">MSGNAGCYSHSQTESQPLFTTGGLVSKKAQTTGTHEAHEIMLRRWITVGQPADRLYALWRDPATLPQIMAHFADITVLNDAEAEWHVKGPLKKGYRWRTRIVDEQPGVVIAWASLEGADVPNEGMLQFRPAPGEWGTELTLTLRFNPPGGKIGKKVASLLDLFPKEQLSKALHRFKSLAETGEIPTLDGQPAGRHDSRKDEEA</sequence>
<evidence type="ECO:0000256" key="3">
    <source>
        <dbReference type="SAM" id="MobiDB-lite"/>
    </source>
</evidence>
<feature type="compositionally biased region" description="Basic and acidic residues" evidence="3">
    <location>
        <begin position="193"/>
        <end position="203"/>
    </location>
</feature>
<accession>A0ABN5H9K1</accession>
<dbReference type="Pfam" id="PF03364">
    <property type="entry name" value="Polyketide_cyc"/>
    <property type="match status" value="1"/>
</dbReference>
<evidence type="ECO:0000259" key="4">
    <source>
        <dbReference type="Pfam" id="PF03364"/>
    </source>
</evidence>
<dbReference type="EMBL" id="CP026378">
    <property type="protein sequence ID" value="AUY25038.1"/>
    <property type="molecule type" value="Genomic_DNA"/>
</dbReference>
<evidence type="ECO:0000313" key="5">
    <source>
        <dbReference type="EMBL" id="AUY25038.1"/>
    </source>
</evidence>
<comment type="similarity">
    <text evidence="1">Belongs to the ribosome association toxin RatA family.</text>
</comment>
<dbReference type="PANTHER" id="PTHR33824">
    <property type="entry name" value="POLYKETIDE CYCLASE/DEHYDRASE AND LIPID TRANSPORT SUPERFAMILY PROTEIN"/>
    <property type="match status" value="1"/>
</dbReference>
<evidence type="ECO:0000256" key="2">
    <source>
        <dbReference type="ARBA" id="ARBA00022649"/>
    </source>
</evidence>
<proteinExistence type="inferred from homology"/>
<dbReference type="PANTHER" id="PTHR33824:SF7">
    <property type="entry name" value="POLYKETIDE CYCLASE_DEHYDRASE AND LIPID TRANSPORT SUPERFAMILY PROTEIN"/>
    <property type="match status" value="1"/>
</dbReference>
<feature type="domain" description="Coenzyme Q-binding protein COQ10 START" evidence="4">
    <location>
        <begin position="48"/>
        <end position="152"/>
    </location>
</feature>
<keyword evidence="6" id="KW-1185">Reference proteome</keyword>
<gene>
    <name evidence="5" type="ORF">C2E16_09045</name>
</gene>